<proteinExistence type="predicted"/>
<evidence type="ECO:0000313" key="2">
    <source>
        <dbReference type="WBParaSite" id="PgB01_g212_t05"/>
    </source>
</evidence>
<accession>A0A914ZG60</accession>
<sequence length="94" mass="10919">RLHPSYWFYGDNDIPRKISSDLPLSGMLLMIVERIIFKKCILEITTQGGNPGDSYTDEGYGNGHVNVLSAALKWTRKRLIMMFYMWRSAKLPYM</sequence>
<protein>
    <submittedName>
        <fullName evidence="2">Nucleotide-diphospho-sugar transferase domain-containing protein</fullName>
    </submittedName>
</protein>
<evidence type="ECO:0000313" key="1">
    <source>
        <dbReference type="Proteomes" id="UP000887569"/>
    </source>
</evidence>
<dbReference type="AlphaFoldDB" id="A0A914ZG60"/>
<dbReference type="WBParaSite" id="PgB01_g212_t05">
    <property type="protein sequence ID" value="PgB01_g212_t05"/>
    <property type="gene ID" value="PgB01_g212"/>
</dbReference>
<organism evidence="1 2">
    <name type="scientific">Parascaris univalens</name>
    <name type="common">Nematode worm</name>
    <dbReference type="NCBI Taxonomy" id="6257"/>
    <lineage>
        <taxon>Eukaryota</taxon>
        <taxon>Metazoa</taxon>
        <taxon>Ecdysozoa</taxon>
        <taxon>Nematoda</taxon>
        <taxon>Chromadorea</taxon>
        <taxon>Rhabditida</taxon>
        <taxon>Spirurina</taxon>
        <taxon>Ascaridomorpha</taxon>
        <taxon>Ascaridoidea</taxon>
        <taxon>Ascarididae</taxon>
        <taxon>Parascaris</taxon>
    </lineage>
</organism>
<dbReference type="Proteomes" id="UP000887569">
    <property type="component" value="Unplaced"/>
</dbReference>
<keyword evidence="1" id="KW-1185">Reference proteome</keyword>
<reference evidence="2" key="1">
    <citation type="submission" date="2022-11" db="UniProtKB">
        <authorList>
            <consortium name="WormBaseParasite"/>
        </authorList>
    </citation>
    <scope>IDENTIFICATION</scope>
</reference>
<name>A0A914ZG60_PARUN</name>